<reference evidence="1" key="1">
    <citation type="submission" date="2021-01" db="EMBL/GenBank/DDBJ databases">
        <authorList>
            <person name="Corre E."/>
            <person name="Pelletier E."/>
            <person name="Niang G."/>
            <person name="Scheremetjew M."/>
            <person name="Finn R."/>
            <person name="Kale V."/>
            <person name="Holt S."/>
            <person name="Cochrane G."/>
            <person name="Meng A."/>
            <person name="Brown T."/>
            <person name="Cohen L."/>
        </authorList>
    </citation>
    <scope>NUCLEOTIDE SEQUENCE</scope>
    <source>
        <strain evidence="1">CCMP1381</strain>
    </source>
</reference>
<sequence>MLDDATDLYSKGSEIPWSGMSDQTMLHRFIAEQQQFAPMNSDVCTKRGSGVPCLPHIDYCQRLFLVALNPGGDVQLVPTAPPADPTKSQMLSTTTGSSPAIFHAPGPVCKNAQQNMSCPLAFLQEWQPEPIIDCLHATRKQRTR</sequence>
<gene>
    <name evidence="1" type="ORF">DSPE1174_LOCUS18440</name>
</gene>
<accession>A0A7S2D0M6</accession>
<protein>
    <submittedName>
        <fullName evidence="1">Uncharacterized protein</fullName>
    </submittedName>
</protein>
<evidence type="ECO:0000313" key="1">
    <source>
        <dbReference type="EMBL" id="CAD9440859.1"/>
    </source>
</evidence>
<proteinExistence type="predicted"/>
<dbReference type="AlphaFoldDB" id="A0A7S2D0M6"/>
<dbReference type="EMBL" id="HBGS01035673">
    <property type="protein sequence ID" value="CAD9440859.1"/>
    <property type="molecule type" value="Transcribed_RNA"/>
</dbReference>
<name>A0A7S2D0M6_9STRA</name>
<organism evidence="1">
    <name type="scientific">Octactis speculum</name>
    <dbReference type="NCBI Taxonomy" id="3111310"/>
    <lineage>
        <taxon>Eukaryota</taxon>
        <taxon>Sar</taxon>
        <taxon>Stramenopiles</taxon>
        <taxon>Ochrophyta</taxon>
        <taxon>Dictyochophyceae</taxon>
        <taxon>Dictyochales</taxon>
        <taxon>Dictyochaceae</taxon>
        <taxon>Octactis</taxon>
    </lineage>
</organism>